<dbReference type="RefSeq" id="WP_264777552.1">
    <property type="nucleotide sequence ID" value="NZ_AP026561.1"/>
</dbReference>
<reference evidence="5" key="1">
    <citation type="submission" date="2022-07" db="EMBL/GenBank/DDBJ databases">
        <title>Complete Genome Sequence of the Radioresistant Bacterium Deinococcus aetherius ST0316, Isolated from the Air Dust collected in Lower Stratosphere above Japan.</title>
        <authorList>
            <person name="Satoh K."/>
            <person name="Hagiwara K."/>
            <person name="Katsumata K."/>
            <person name="Kubo A."/>
            <person name="Yokobori S."/>
            <person name="Yamagishi A."/>
            <person name="Oono Y."/>
            <person name="Narumi I."/>
        </authorList>
    </citation>
    <scope>NUCLEOTIDE SEQUENCE</scope>
    <source>
        <strain evidence="5">ST0316</strain>
        <plasmid evidence="5">pDAETH-1</plasmid>
    </source>
</reference>
<evidence type="ECO:0000313" key="5">
    <source>
        <dbReference type="EMBL" id="BDP43692.1"/>
    </source>
</evidence>
<dbReference type="SMART" id="SM00387">
    <property type="entry name" value="HATPase_c"/>
    <property type="match status" value="1"/>
</dbReference>
<dbReference type="SMART" id="SM00100">
    <property type="entry name" value="cNMP"/>
    <property type="match status" value="1"/>
</dbReference>
<sequence>MSAAGLVAALRRVSVLADLPEEDLAWLATQGQEARYTQGEVVNRQGEPADMMLIFLEGAAEARREEDGLLGTRYVARAGEPSEVSGKLPYSRLTSFPSTSRAVEPTWLLRVPERVFPELLSRLPVLGQRLVAVMSDRIRDASQGDSVRERLLALGRLSAGLAHELNNPAAAGRRAAAGLRSALHDLRSAGEELHALCLDPAARGVLTALERRVAGDPRPHPTLSSLERGDREDELAGWLDGRSVPGAWDLAPVLVEAGVEPGDLDALAGRVPEIALTASVRHLGATLAVDALTREVEDSAGRISDLVGAIKEHTHQDRAPRAPTDVRRGLDSTLTLLGHKLRRGVRVEREDDPDLPLIEANAGELNQVWTNLIDNAVDAMNGRGRLLVRAVRSGGSLLVEIVDDGPGIPEGVRAHIFEPFFTTKPVGVGSGLGLDISRRIVRGHGGDLNVTSRPGETRFQVRLPLG</sequence>
<keyword evidence="6" id="KW-1185">Reference proteome</keyword>
<dbReference type="Pfam" id="PF00027">
    <property type="entry name" value="cNMP_binding"/>
    <property type="match status" value="1"/>
</dbReference>
<dbReference type="Pfam" id="PF02518">
    <property type="entry name" value="HATPase_c"/>
    <property type="match status" value="1"/>
</dbReference>
<dbReference type="InterPro" id="IPR018490">
    <property type="entry name" value="cNMP-bd_dom_sf"/>
</dbReference>
<accession>A0ABM8AIT6</accession>
<dbReference type="PROSITE" id="PS50109">
    <property type="entry name" value="HIS_KIN"/>
    <property type="match status" value="1"/>
</dbReference>
<keyword evidence="5" id="KW-0614">Plasmid</keyword>
<keyword evidence="5" id="KW-0808">Transferase</keyword>
<proteinExistence type="predicted"/>
<gene>
    <name evidence="5" type="ORF">DAETH_36610</name>
</gene>
<dbReference type="Gene3D" id="1.10.287.130">
    <property type="match status" value="1"/>
</dbReference>
<dbReference type="PANTHER" id="PTHR43065">
    <property type="entry name" value="SENSOR HISTIDINE KINASE"/>
    <property type="match status" value="1"/>
</dbReference>
<name>A0ABM8AIT6_9DEIO</name>
<evidence type="ECO:0000256" key="2">
    <source>
        <dbReference type="ARBA" id="ARBA00012438"/>
    </source>
</evidence>
<dbReference type="InterPro" id="IPR000595">
    <property type="entry name" value="cNMP-bd_dom"/>
</dbReference>
<dbReference type="Gene3D" id="3.30.565.10">
    <property type="entry name" value="Histidine kinase-like ATPase, C-terminal domain"/>
    <property type="match status" value="1"/>
</dbReference>
<dbReference type="PRINTS" id="PR00344">
    <property type="entry name" value="BCTRLSENSOR"/>
</dbReference>
<dbReference type="Gene3D" id="2.60.120.10">
    <property type="entry name" value="Jelly Rolls"/>
    <property type="match status" value="1"/>
</dbReference>
<evidence type="ECO:0000256" key="1">
    <source>
        <dbReference type="ARBA" id="ARBA00000085"/>
    </source>
</evidence>
<feature type="domain" description="Cyclic nucleotide-binding" evidence="3">
    <location>
        <begin position="15"/>
        <end position="137"/>
    </location>
</feature>
<dbReference type="InterPro" id="IPR005467">
    <property type="entry name" value="His_kinase_dom"/>
</dbReference>
<comment type="catalytic activity">
    <reaction evidence="1">
        <text>ATP + protein L-histidine = ADP + protein N-phospho-L-histidine.</text>
        <dbReference type="EC" id="2.7.13.3"/>
    </reaction>
</comment>
<keyword evidence="5" id="KW-0418">Kinase</keyword>
<dbReference type="InterPro" id="IPR004358">
    <property type="entry name" value="Sig_transdc_His_kin-like_C"/>
</dbReference>
<dbReference type="PANTHER" id="PTHR43065:SF48">
    <property type="entry name" value="HISTIDINE KINASE"/>
    <property type="match status" value="1"/>
</dbReference>
<dbReference type="EC" id="2.7.13.3" evidence="2"/>
<protein>
    <recommendedName>
        <fullName evidence="2">histidine kinase</fullName>
        <ecNumber evidence="2">2.7.13.3</ecNumber>
    </recommendedName>
</protein>
<evidence type="ECO:0000313" key="6">
    <source>
        <dbReference type="Proteomes" id="UP001064971"/>
    </source>
</evidence>
<dbReference type="EMBL" id="AP026561">
    <property type="protein sequence ID" value="BDP43692.1"/>
    <property type="molecule type" value="Genomic_DNA"/>
</dbReference>
<dbReference type="SUPFAM" id="SSF51206">
    <property type="entry name" value="cAMP-binding domain-like"/>
    <property type="match status" value="1"/>
</dbReference>
<evidence type="ECO:0000259" key="3">
    <source>
        <dbReference type="PROSITE" id="PS50042"/>
    </source>
</evidence>
<dbReference type="InterPro" id="IPR014710">
    <property type="entry name" value="RmlC-like_jellyroll"/>
</dbReference>
<dbReference type="PROSITE" id="PS50042">
    <property type="entry name" value="CNMP_BINDING_3"/>
    <property type="match status" value="1"/>
</dbReference>
<dbReference type="GO" id="GO:0016301">
    <property type="term" value="F:kinase activity"/>
    <property type="evidence" value="ECO:0007669"/>
    <property type="project" value="UniProtKB-KW"/>
</dbReference>
<dbReference type="SUPFAM" id="SSF55874">
    <property type="entry name" value="ATPase domain of HSP90 chaperone/DNA topoisomerase II/histidine kinase"/>
    <property type="match status" value="1"/>
</dbReference>
<dbReference type="InterPro" id="IPR036890">
    <property type="entry name" value="HATPase_C_sf"/>
</dbReference>
<evidence type="ECO:0000259" key="4">
    <source>
        <dbReference type="PROSITE" id="PS50109"/>
    </source>
</evidence>
<dbReference type="InterPro" id="IPR003594">
    <property type="entry name" value="HATPase_dom"/>
</dbReference>
<dbReference type="CDD" id="cd00038">
    <property type="entry name" value="CAP_ED"/>
    <property type="match status" value="1"/>
</dbReference>
<organism evidence="5 6">
    <name type="scientific">Deinococcus aetherius</name>
    <dbReference type="NCBI Taxonomy" id="200252"/>
    <lineage>
        <taxon>Bacteria</taxon>
        <taxon>Thermotogati</taxon>
        <taxon>Deinococcota</taxon>
        <taxon>Deinococci</taxon>
        <taxon>Deinococcales</taxon>
        <taxon>Deinococcaceae</taxon>
        <taxon>Deinococcus</taxon>
    </lineage>
</organism>
<dbReference type="Proteomes" id="UP001064971">
    <property type="component" value="Plasmid pDAETH-1"/>
</dbReference>
<feature type="domain" description="Histidine kinase" evidence="4">
    <location>
        <begin position="270"/>
        <end position="466"/>
    </location>
</feature>
<geneLocation type="plasmid" evidence="5 6">
    <name>pDAETH-1</name>
</geneLocation>